<dbReference type="SMART" id="SM00213">
    <property type="entry name" value="UBQ"/>
    <property type="match status" value="1"/>
</dbReference>
<feature type="domain" description="Ubiquitin-like" evidence="2">
    <location>
        <begin position="381"/>
        <end position="453"/>
    </location>
</feature>
<evidence type="ECO:0000313" key="4">
    <source>
        <dbReference type="Proteomes" id="UP000799770"/>
    </source>
</evidence>
<dbReference type="InterPro" id="IPR022617">
    <property type="entry name" value="Rad60/SUMO-like_dom"/>
</dbReference>
<dbReference type="InterPro" id="IPR029071">
    <property type="entry name" value="Ubiquitin-like_domsf"/>
</dbReference>
<feature type="region of interest" description="Disordered" evidence="1">
    <location>
        <begin position="1"/>
        <end position="241"/>
    </location>
</feature>
<dbReference type="PROSITE" id="PS50053">
    <property type="entry name" value="UBIQUITIN_2"/>
    <property type="match status" value="1"/>
</dbReference>
<keyword evidence="4" id="KW-1185">Reference proteome</keyword>
<dbReference type="SUPFAM" id="SSF54236">
    <property type="entry name" value="Ubiquitin-like"/>
    <property type="match status" value="1"/>
</dbReference>
<dbReference type="OrthoDB" id="3365399at2759"/>
<dbReference type="Gene3D" id="3.10.20.90">
    <property type="entry name" value="Phosphatidylinositol 3-kinase Catalytic Subunit, Chain A, domain 1"/>
    <property type="match status" value="1"/>
</dbReference>
<evidence type="ECO:0000256" key="1">
    <source>
        <dbReference type="SAM" id="MobiDB-lite"/>
    </source>
</evidence>
<dbReference type="InterPro" id="IPR000626">
    <property type="entry name" value="Ubiquitin-like_dom"/>
</dbReference>
<proteinExistence type="predicted"/>
<reference evidence="3" key="1">
    <citation type="journal article" date="2020" name="Stud. Mycol.">
        <title>101 Dothideomycetes genomes: a test case for predicting lifestyles and emergence of pathogens.</title>
        <authorList>
            <person name="Haridas S."/>
            <person name="Albert R."/>
            <person name="Binder M."/>
            <person name="Bloem J."/>
            <person name="Labutti K."/>
            <person name="Salamov A."/>
            <person name="Andreopoulos B."/>
            <person name="Baker S."/>
            <person name="Barry K."/>
            <person name="Bills G."/>
            <person name="Bluhm B."/>
            <person name="Cannon C."/>
            <person name="Castanera R."/>
            <person name="Culley D."/>
            <person name="Daum C."/>
            <person name="Ezra D."/>
            <person name="Gonzalez J."/>
            <person name="Henrissat B."/>
            <person name="Kuo A."/>
            <person name="Liang C."/>
            <person name="Lipzen A."/>
            <person name="Lutzoni F."/>
            <person name="Magnuson J."/>
            <person name="Mondo S."/>
            <person name="Nolan M."/>
            <person name="Ohm R."/>
            <person name="Pangilinan J."/>
            <person name="Park H.-J."/>
            <person name="Ramirez L."/>
            <person name="Alfaro M."/>
            <person name="Sun H."/>
            <person name="Tritt A."/>
            <person name="Yoshinaga Y."/>
            <person name="Zwiers L.-H."/>
            <person name="Turgeon B."/>
            <person name="Goodwin S."/>
            <person name="Spatafora J."/>
            <person name="Crous P."/>
            <person name="Grigoriev I."/>
        </authorList>
    </citation>
    <scope>NUCLEOTIDE SEQUENCE</scope>
    <source>
        <strain evidence="3">CBS 627.86</strain>
    </source>
</reference>
<feature type="compositionally biased region" description="Polar residues" evidence="1">
    <location>
        <begin position="219"/>
        <end position="234"/>
    </location>
</feature>
<dbReference type="EMBL" id="ML977331">
    <property type="protein sequence ID" value="KAF2112379.1"/>
    <property type="molecule type" value="Genomic_DNA"/>
</dbReference>
<feature type="compositionally biased region" description="Basic and acidic residues" evidence="1">
    <location>
        <begin position="28"/>
        <end position="78"/>
    </location>
</feature>
<protein>
    <submittedName>
        <fullName evidence="3">Ubiquitin-2 like Rad60 SUMO-like-domain-containing protein</fullName>
    </submittedName>
</protein>
<sequence>MAESTETPPVAPPKKRSFFKKAAWQTTAKEEPGKEKDIFSHSNEYKDVVAEQTKQRLKEKKEKAVREEKKRRADEARDSKKRKLSVEDDDEEVKMPSSGSQGSGKRKRESKERSNSPFSPSTIDGPIHSDTHQETLSSRYESVAKHTRSNSKRVPHYQSNVVDLGDSDSDDPSSLPKPSKSALKPKPAPAPSDDIEEVEDPYLAALAAQARERQRMSEAAQSASPQADTPTANGTAKPASPPVQLLITSDIEGTQPLQVKIRLNAIVDRPRLAWCEKQGLTPAQTRNVFLTWKSKRLAGTTTIRRLGIKEENGEAFLEDDPSISTDELPKIHVEAWTEETFKEAERRKKEEAEAKKKAAELPPVFVEEEPTAKPEPEAPKIRLHLKAMDKEVFKIQVKPDTTIEHLTTAYKKSRKVADDEPVTLMFDGARLSPMDTITDAEIEDMDTIEVHFK</sequence>
<dbReference type="Pfam" id="PF11976">
    <property type="entry name" value="Rad60-SLD"/>
    <property type="match status" value="1"/>
</dbReference>
<accession>A0A6A5YYX6</accession>
<name>A0A6A5YYX6_9PLEO</name>
<dbReference type="Proteomes" id="UP000799770">
    <property type="component" value="Unassembled WGS sequence"/>
</dbReference>
<organism evidence="3 4">
    <name type="scientific">Lophiotrema nucula</name>
    <dbReference type="NCBI Taxonomy" id="690887"/>
    <lineage>
        <taxon>Eukaryota</taxon>
        <taxon>Fungi</taxon>
        <taxon>Dikarya</taxon>
        <taxon>Ascomycota</taxon>
        <taxon>Pezizomycotina</taxon>
        <taxon>Dothideomycetes</taxon>
        <taxon>Pleosporomycetidae</taxon>
        <taxon>Pleosporales</taxon>
        <taxon>Lophiotremataceae</taxon>
        <taxon>Lophiotrema</taxon>
    </lineage>
</organism>
<dbReference type="PANTHER" id="PTHR10562">
    <property type="entry name" value="SMALL UBIQUITIN-RELATED MODIFIER"/>
    <property type="match status" value="1"/>
</dbReference>
<feature type="compositionally biased region" description="Low complexity" evidence="1">
    <location>
        <begin position="172"/>
        <end position="185"/>
    </location>
</feature>
<evidence type="ECO:0000313" key="3">
    <source>
        <dbReference type="EMBL" id="KAF2112379.1"/>
    </source>
</evidence>
<gene>
    <name evidence="3" type="ORF">BDV96DRAFT_689648</name>
</gene>
<evidence type="ECO:0000259" key="2">
    <source>
        <dbReference type="PROSITE" id="PS50053"/>
    </source>
</evidence>
<feature type="compositionally biased region" description="Basic residues" evidence="1">
    <location>
        <begin position="145"/>
        <end position="155"/>
    </location>
</feature>
<dbReference type="AlphaFoldDB" id="A0A6A5YYX6"/>